<dbReference type="Proteomes" id="UP000053989">
    <property type="component" value="Unassembled WGS sequence"/>
</dbReference>
<dbReference type="HOGENOM" id="CLU_1741659_0_0_1"/>
<organism evidence="1 2">
    <name type="scientific">Scleroderma citrinum Foug A</name>
    <dbReference type="NCBI Taxonomy" id="1036808"/>
    <lineage>
        <taxon>Eukaryota</taxon>
        <taxon>Fungi</taxon>
        <taxon>Dikarya</taxon>
        <taxon>Basidiomycota</taxon>
        <taxon>Agaricomycotina</taxon>
        <taxon>Agaricomycetes</taxon>
        <taxon>Agaricomycetidae</taxon>
        <taxon>Boletales</taxon>
        <taxon>Sclerodermatineae</taxon>
        <taxon>Sclerodermataceae</taxon>
        <taxon>Scleroderma</taxon>
    </lineage>
</organism>
<reference evidence="1 2" key="1">
    <citation type="submission" date="2014-04" db="EMBL/GenBank/DDBJ databases">
        <authorList>
            <consortium name="DOE Joint Genome Institute"/>
            <person name="Kuo A."/>
            <person name="Kohler A."/>
            <person name="Nagy L.G."/>
            <person name="Floudas D."/>
            <person name="Copeland A."/>
            <person name="Barry K.W."/>
            <person name="Cichocki N."/>
            <person name="Veneault-Fourrey C."/>
            <person name="LaButti K."/>
            <person name="Lindquist E.A."/>
            <person name="Lipzen A."/>
            <person name="Lundell T."/>
            <person name="Morin E."/>
            <person name="Murat C."/>
            <person name="Sun H."/>
            <person name="Tunlid A."/>
            <person name="Henrissat B."/>
            <person name="Grigoriev I.V."/>
            <person name="Hibbett D.S."/>
            <person name="Martin F."/>
            <person name="Nordberg H.P."/>
            <person name="Cantor M.N."/>
            <person name="Hua S.X."/>
        </authorList>
    </citation>
    <scope>NUCLEOTIDE SEQUENCE [LARGE SCALE GENOMIC DNA]</scope>
    <source>
        <strain evidence="1 2">Foug A</strain>
    </source>
</reference>
<dbReference type="InParanoid" id="A0A0C3D4X0"/>
<dbReference type="EMBL" id="KN822285">
    <property type="protein sequence ID" value="KIM51111.1"/>
    <property type="molecule type" value="Genomic_DNA"/>
</dbReference>
<reference evidence="2" key="2">
    <citation type="submission" date="2015-01" db="EMBL/GenBank/DDBJ databases">
        <title>Evolutionary Origins and Diversification of the Mycorrhizal Mutualists.</title>
        <authorList>
            <consortium name="DOE Joint Genome Institute"/>
            <consortium name="Mycorrhizal Genomics Consortium"/>
            <person name="Kohler A."/>
            <person name="Kuo A."/>
            <person name="Nagy L.G."/>
            <person name="Floudas D."/>
            <person name="Copeland A."/>
            <person name="Barry K.W."/>
            <person name="Cichocki N."/>
            <person name="Veneault-Fourrey C."/>
            <person name="LaButti K."/>
            <person name="Lindquist E.A."/>
            <person name="Lipzen A."/>
            <person name="Lundell T."/>
            <person name="Morin E."/>
            <person name="Murat C."/>
            <person name="Riley R."/>
            <person name="Ohm R."/>
            <person name="Sun H."/>
            <person name="Tunlid A."/>
            <person name="Henrissat B."/>
            <person name="Grigoriev I.V."/>
            <person name="Hibbett D.S."/>
            <person name="Martin F."/>
        </authorList>
    </citation>
    <scope>NUCLEOTIDE SEQUENCE [LARGE SCALE GENOMIC DNA]</scope>
    <source>
        <strain evidence="2">Foug A</strain>
    </source>
</reference>
<keyword evidence="2" id="KW-1185">Reference proteome</keyword>
<name>A0A0C3D4X0_9AGAM</name>
<dbReference type="OrthoDB" id="2690797at2759"/>
<evidence type="ECO:0000313" key="2">
    <source>
        <dbReference type="Proteomes" id="UP000053989"/>
    </source>
</evidence>
<gene>
    <name evidence="1" type="ORF">SCLCIDRAFT_144007</name>
</gene>
<sequence length="150" mass="17035">MPFPYDAVLCDPSPVQQLPAGLGPVYKCLMLRIHDAALPDALFEDMFISEDTPADPDNPSVKKLFIAWKASLDKKRDLITSLVKVQSELEDYEGDISTLLGGKRITLYHNAYYYQDCFMDTSMTISKYKDDVSQIQSKPFSWVYGQEKAH</sequence>
<protein>
    <submittedName>
        <fullName evidence="1">Uncharacterized protein</fullName>
    </submittedName>
</protein>
<accession>A0A0C3D4X0</accession>
<evidence type="ECO:0000313" key="1">
    <source>
        <dbReference type="EMBL" id="KIM51111.1"/>
    </source>
</evidence>
<dbReference type="AlphaFoldDB" id="A0A0C3D4X0"/>
<proteinExistence type="predicted"/>